<dbReference type="InterPro" id="IPR012334">
    <property type="entry name" value="Pectin_lyas_fold"/>
</dbReference>
<proteinExistence type="inferred from homology"/>
<evidence type="ECO:0000259" key="7">
    <source>
        <dbReference type="Pfam" id="PF01095"/>
    </source>
</evidence>
<keyword evidence="2 5" id="KW-0378">Hydrolase</keyword>
<dbReference type="InterPro" id="IPR006311">
    <property type="entry name" value="TAT_signal"/>
</dbReference>
<feature type="active site" evidence="4">
    <location>
        <position position="224"/>
    </location>
</feature>
<dbReference type="HOGENOM" id="CLU_012243_3_1_11"/>
<evidence type="ECO:0000256" key="6">
    <source>
        <dbReference type="SAM" id="MobiDB-lite"/>
    </source>
</evidence>
<keyword evidence="3 5" id="KW-0063">Aspartyl esterase</keyword>
<dbReference type="STRING" id="953739.SVEN_6617"/>
<accession>F2RHF9</accession>
<dbReference type="GeneID" id="51867140"/>
<feature type="domain" description="Pectinesterase catalytic" evidence="7">
    <location>
        <begin position="61"/>
        <end position="345"/>
    </location>
</feature>
<dbReference type="SUPFAM" id="SSF51126">
    <property type="entry name" value="Pectin lyase-like"/>
    <property type="match status" value="1"/>
</dbReference>
<gene>
    <name evidence="8" type="ordered locus">SVEN_6617</name>
</gene>
<dbReference type="PROSITE" id="PS00503">
    <property type="entry name" value="PECTINESTERASE_2"/>
    <property type="match status" value="1"/>
</dbReference>
<keyword evidence="9" id="KW-1185">Reference proteome</keyword>
<dbReference type="KEGG" id="sve:SVEN_6617"/>
<feature type="region of interest" description="Disordered" evidence="6">
    <location>
        <begin position="335"/>
        <end position="379"/>
    </location>
</feature>
<feature type="chain" id="PRO_5005129300" description="Pectinesterase" evidence="5">
    <location>
        <begin position="36"/>
        <end position="379"/>
    </location>
</feature>
<dbReference type="RefSeq" id="WP_015037798.1">
    <property type="nucleotide sequence ID" value="NC_018750.1"/>
</dbReference>
<comment type="pathway">
    <text evidence="5">Glycan metabolism; pectin degradation; 2-dehydro-3-deoxy-D-gluconate from pectin: step 1/5.</text>
</comment>
<dbReference type="PROSITE" id="PS51318">
    <property type="entry name" value="TAT"/>
    <property type="match status" value="1"/>
</dbReference>
<dbReference type="PATRIC" id="fig|953739.5.peg.1833"/>
<evidence type="ECO:0000256" key="2">
    <source>
        <dbReference type="ARBA" id="ARBA00022801"/>
    </source>
</evidence>
<sequence length="379" mass="39996">MPSHPTGAVPGRRSLLLGAAGAALALALPAAPASAASPSPARPFGRFGSPARRLTERTLYVHQGGLGDHTTVQAAVTAAGGTGWTLVLAPGTYRETVSVTSARTDMTWIGASGDPRDVVVVYANAAGTPRPEGGTHGTTGSATTTVQAAGFTAHAVSFANDFLRTDLPGNPGTQAVALKVQGDRSAFFHCRFLGHQDTLYADSMALSAFARQYFAHCYVEGDVDFVFGRATAVFEHCHFRTLLRPDLAAAPHGFVFAPSTARENPYGFLAVRCRVTSEAPDGFYKLARPWVPGSDLTARPSLVVRESVLGPGIDAVAPYANMRDAHPWQAQRFAEHHNSGPGARITVPENRPQLGPTEAASTTRSTYLGNWNPVPTRPS</sequence>
<dbReference type="Proteomes" id="UP000006854">
    <property type="component" value="Chromosome"/>
</dbReference>
<dbReference type="InterPro" id="IPR033131">
    <property type="entry name" value="Pectinesterase_Asp_AS"/>
</dbReference>
<dbReference type="EC" id="3.1.1.11" evidence="5"/>
<evidence type="ECO:0000256" key="5">
    <source>
        <dbReference type="RuleBase" id="RU000589"/>
    </source>
</evidence>
<name>F2RHF9_STRVP</name>
<dbReference type="GO" id="GO:0045490">
    <property type="term" value="P:pectin catabolic process"/>
    <property type="evidence" value="ECO:0007669"/>
    <property type="project" value="UniProtKB-UniRule"/>
</dbReference>
<reference evidence="8 9" key="1">
    <citation type="journal article" date="2011" name="BMC Genomics">
        <title>Genome-wide analysis of the role of GlnR in Streptomyces venezuelae provides new insights into global nitrogen regulation in actinomycetes.</title>
        <authorList>
            <person name="Pullan S.T."/>
            <person name="Bibb M.J."/>
            <person name="Merrick M."/>
        </authorList>
    </citation>
    <scope>NUCLEOTIDE SEQUENCE [LARGE SCALE GENOMIC DNA]</scope>
    <source>
        <strain evidence="8">ATCC 10712</strain>
    </source>
</reference>
<dbReference type="GO" id="GO:0042545">
    <property type="term" value="P:cell wall modification"/>
    <property type="evidence" value="ECO:0007669"/>
    <property type="project" value="UniProtKB-UniRule"/>
</dbReference>
<dbReference type="eggNOG" id="COG4677">
    <property type="taxonomic scope" value="Bacteria"/>
</dbReference>
<organism evidence="8 9">
    <name type="scientific">Streptomyces venezuelae (strain ATCC 10712 / CBS 650.69 / DSM 40230 / JCM 4526 / NBRC 13096 / PD 04745)</name>
    <dbReference type="NCBI Taxonomy" id="953739"/>
    <lineage>
        <taxon>Bacteria</taxon>
        <taxon>Bacillati</taxon>
        <taxon>Actinomycetota</taxon>
        <taxon>Actinomycetes</taxon>
        <taxon>Kitasatosporales</taxon>
        <taxon>Streptomycetaceae</taxon>
        <taxon>Streptomyces</taxon>
    </lineage>
</organism>
<dbReference type="PANTHER" id="PTHR31321:SF57">
    <property type="entry name" value="PECTINESTERASE 53-RELATED"/>
    <property type="match status" value="1"/>
</dbReference>
<dbReference type="OrthoDB" id="112037at2"/>
<feature type="compositionally biased region" description="Polar residues" evidence="6">
    <location>
        <begin position="359"/>
        <end position="369"/>
    </location>
</feature>
<evidence type="ECO:0000313" key="8">
    <source>
        <dbReference type="EMBL" id="CCA59903.1"/>
    </source>
</evidence>
<dbReference type="Pfam" id="PF01095">
    <property type="entry name" value="Pectinesterase"/>
    <property type="match status" value="1"/>
</dbReference>
<evidence type="ECO:0000313" key="9">
    <source>
        <dbReference type="Proteomes" id="UP000006854"/>
    </source>
</evidence>
<comment type="similarity">
    <text evidence="1">Belongs to the pectinesterase family.</text>
</comment>
<feature type="signal peptide" evidence="5">
    <location>
        <begin position="1"/>
        <end position="35"/>
    </location>
</feature>
<evidence type="ECO:0000256" key="4">
    <source>
        <dbReference type="PROSITE-ProRule" id="PRU10040"/>
    </source>
</evidence>
<dbReference type="InterPro" id="IPR000070">
    <property type="entry name" value="Pectinesterase_cat"/>
</dbReference>
<dbReference type="AlphaFoldDB" id="F2RHF9"/>
<protein>
    <recommendedName>
        <fullName evidence="5">Pectinesterase</fullName>
        <ecNumber evidence="5">3.1.1.11</ecNumber>
    </recommendedName>
</protein>
<dbReference type="GO" id="GO:0030599">
    <property type="term" value="F:pectinesterase activity"/>
    <property type="evidence" value="ECO:0007669"/>
    <property type="project" value="UniProtKB-UniRule"/>
</dbReference>
<dbReference type="UniPathway" id="UPA00545">
    <property type="reaction ID" value="UER00823"/>
</dbReference>
<dbReference type="EMBL" id="FR845719">
    <property type="protein sequence ID" value="CCA59903.1"/>
    <property type="molecule type" value="Genomic_DNA"/>
</dbReference>
<evidence type="ECO:0000256" key="1">
    <source>
        <dbReference type="ARBA" id="ARBA00008891"/>
    </source>
</evidence>
<comment type="catalytic activity">
    <reaction evidence="5">
        <text>[(1-&gt;4)-alpha-D-galacturonosyl methyl ester](n) + n H2O = [(1-&gt;4)-alpha-D-galacturonosyl](n) + n methanol + n H(+)</text>
        <dbReference type="Rhea" id="RHEA:22380"/>
        <dbReference type="Rhea" id="RHEA-COMP:14570"/>
        <dbReference type="Rhea" id="RHEA-COMP:14573"/>
        <dbReference type="ChEBI" id="CHEBI:15377"/>
        <dbReference type="ChEBI" id="CHEBI:15378"/>
        <dbReference type="ChEBI" id="CHEBI:17790"/>
        <dbReference type="ChEBI" id="CHEBI:140522"/>
        <dbReference type="ChEBI" id="CHEBI:140523"/>
        <dbReference type="EC" id="3.1.1.11"/>
    </reaction>
</comment>
<dbReference type="GO" id="GO:0009279">
    <property type="term" value="C:cell outer membrane"/>
    <property type="evidence" value="ECO:0007669"/>
    <property type="project" value="TreeGrafter"/>
</dbReference>
<dbReference type="PANTHER" id="PTHR31321">
    <property type="entry name" value="ACYL-COA THIOESTER HYDROLASE YBHC-RELATED"/>
    <property type="match status" value="1"/>
</dbReference>
<evidence type="ECO:0000256" key="3">
    <source>
        <dbReference type="ARBA" id="ARBA00023085"/>
    </source>
</evidence>
<dbReference type="Gene3D" id="2.160.20.10">
    <property type="entry name" value="Single-stranded right-handed beta-helix, Pectin lyase-like"/>
    <property type="match status" value="1"/>
</dbReference>
<dbReference type="InterPro" id="IPR011050">
    <property type="entry name" value="Pectin_lyase_fold/virulence"/>
</dbReference>
<keyword evidence="5" id="KW-0732">Signal</keyword>